<dbReference type="InterPro" id="IPR002575">
    <property type="entry name" value="Aminoglycoside_PTrfase"/>
</dbReference>
<name>A0ABQ3Z967_9ACTN</name>
<dbReference type="Gene3D" id="3.90.1200.10">
    <property type="match status" value="1"/>
</dbReference>
<keyword evidence="3" id="KW-1185">Reference proteome</keyword>
<dbReference type="Pfam" id="PF01636">
    <property type="entry name" value="APH"/>
    <property type="match status" value="1"/>
</dbReference>
<feature type="domain" description="Aminoglycoside phosphotransferase" evidence="1">
    <location>
        <begin position="161"/>
        <end position="310"/>
    </location>
</feature>
<sequence>MNRTVTLVVVDPSGALLGQLPPFEVAAPWWQDVSEFGREDRPVLRLLHGDEPGPPGGHVTYLSETSDRPGGLLPAEVDLAPHPHRAAYAEAGGPTASVAWARAALDRPVTAHQRRTWNLSSIWRFDGSDGEPVAWLKQVPSFFAHEPAALALVAEVAPDLVPPVIAVGAEGRMLLPHVKGEDRYGAGPELCDRIAEAFHPAQTALAKSDLSEIKGRFDPKRVRNVAEPYFDKIDGLAALVDDLPARLAAADECGLPDTLVHGDLYPGNVRTDAAGHLTILDWGDCIVGNPAFDILRLTDDLDDPEPVLDAWAYRWAKSVPGSRPQRAVELLRPVAALRNAVAYADFLDRIEPSEWPYHARDVPESLAAALL</sequence>
<evidence type="ECO:0000313" key="2">
    <source>
        <dbReference type="EMBL" id="GIE06360.1"/>
    </source>
</evidence>
<dbReference type="EMBL" id="BOML01000061">
    <property type="protein sequence ID" value="GIE06360.1"/>
    <property type="molecule type" value="Genomic_DNA"/>
</dbReference>
<proteinExistence type="predicted"/>
<evidence type="ECO:0000259" key="1">
    <source>
        <dbReference type="Pfam" id="PF01636"/>
    </source>
</evidence>
<dbReference type="InterPro" id="IPR011009">
    <property type="entry name" value="Kinase-like_dom_sf"/>
</dbReference>
<accession>A0ABQ3Z967</accession>
<organism evidence="2 3">
    <name type="scientific">Paractinoplanes durhamensis</name>
    <dbReference type="NCBI Taxonomy" id="113563"/>
    <lineage>
        <taxon>Bacteria</taxon>
        <taxon>Bacillati</taxon>
        <taxon>Actinomycetota</taxon>
        <taxon>Actinomycetes</taxon>
        <taxon>Micromonosporales</taxon>
        <taxon>Micromonosporaceae</taxon>
        <taxon>Paractinoplanes</taxon>
    </lineage>
</organism>
<dbReference type="RefSeq" id="WP_203734222.1">
    <property type="nucleotide sequence ID" value="NZ_BAAATX010000043.1"/>
</dbReference>
<dbReference type="SUPFAM" id="SSF56112">
    <property type="entry name" value="Protein kinase-like (PK-like)"/>
    <property type="match status" value="1"/>
</dbReference>
<evidence type="ECO:0000313" key="3">
    <source>
        <dbReference type="Proteomes" id="UP000637628"/>
    </source>
</evidence>
<dbReference type="Proteomes" id="UP000637628">
    <property type="component" value="Unassembled WGS sequence"/>
</dbReference>
<protein>
    <recommendedName>
        <fullName evidence="1">Aminoglycoside phosphotransferase domain-containing protein</fullName>
    </recommendedName>
</protein>
<gene>
    <name evidence="2" type="ORF">Adu01nite_77100</name>
</gene>
<reference evidence="2 3" key="1">
    <citation type="submission" date="2021-01" db="EMBL/GenBank/DDBJ databases">
        <title>Whole genome shotgun sequence of Actinoplanes durhamensis NBRC 14914.</title>
        <authorList>
            <person name="Komaki H."/>
            <person name="Tamura T."/>
        </authorList>
    </citation>
    <scope>NUCLEOTIDE SEQUENCE [LARGE SCALE GENOMIC DNA]</scope>
    <source>
        <strain evidence="2 3">NBRC 14914</strain>
    </source>
</reference>
<comment type="caution">
    <text evidence="2">The sequence shown here is derived from an EMBL/GenBank/DDBJ whole genome shotgun (WGS) entry which is preliminary data.</text>
</comment>